<feature type="transmembrane region" description="Helical" evidence="13">
    <location>
        <begin position="98"/>
        <end position="123"/>
    </location>
</feature>
<keyword evidence="6" id="KW-0050">Antiport</keyword>
<evidence type="ECO:0000256" key="9">
    <source>
        <dbReference type="ARBA" id="ARBA00022989"/>
    </source>
</evidence>
<evidence type="ECO:0000256" key="6">
    <source>
        <dbReference type="ARBA" id="ARBA00022449"/>
    </source>
</evidence>
<feature type="transmembrane region" description="Helical" evidence="13">
    <location>
        <begin position="314"/>
        <end position="337"/>
    </location>
</feature>
<gene>
    <name evidence="14" type="ORF">C12CBH8_07640</name>
</gene>
<evidence type="ECO:0000256" key="3">
    <source>
        <dbReference type="ARBA" id="ARBA00010199"/>
    </source>
</evidence>
<feature type="transmembrane region" description="Helical" evidence="13">
    <location>
        <begin position="12"/>
        <end position="33"/>
    </location>
</feature>
<sequence>MGKTHNLTEGKILGSLIRFAVPVFFTLFLQALYGGVDLLVVGQFANTTDVSGVATGSMLLSTVTMIITGLSMGITILVGERIGKRDPEEAGRAIGSGICLFAVFAVLLTLFMTCGAEILAKLLHAPDEAFSETVTYIRICGGGSLFIVAYNVLGAIFRGIGDSKTPLITVMIACVINIGGDLLLVAVFHMGTAGAALATVAAQAISVVVSFVIIRRKTLPFHFSKRYVRFTKSIVGTELRLGAPVALQELLVGISFLVIQTVVNSFGVVASAGIGVGEKVCVFIMLVPSAYMQSMSAFVAQNMGAGNPARAKKALWYGVITAFAVGLVMFYITFFHGDLLSSIFAKDLDVIAASHSYLKAYAIDCMLTPFLFCFTGYYNGCEKTLFVMIQGIIGAFFVRIPIVYMVSRMAGATLFQIGLGTPASSLVQIVLCLGMFIHLEKKSRKRVLLAEIE</sequence>
<dbReference type="GO" id="GO:0015297">
    <property type="term" value="F:antiporter activity"/>
    <property type="evidence" value="ECO:0007669"/>
    <property type="project" value="UniProtKB-KW"/>
</dbReference>
<dbReference type="AlphaFoldDB" id="A0A7I8D2A3"/>
<comment type="function">
    <text evidence="1">Multidrug efflux pump.</text>
</comment>
<dbReference type="InterPro" id="IPR050222">
    <property type="entry name" value="MATE_MdtK"/>
</dbReference>
<feature type="transmembrane region" description="Helical" evidence="13">
    <location>
        <begin position="357"/>
        <end position="378"/>
    </location>
</feature>
<evidence type="ECO:0000256" key="11">
    <source>
        <dbReference type="ARBA" id="ARBA00023136"/>
    </source>
</evidence>
<keyword evidence="7" id="KW-1003">Cell membrane</keyword>
<dbReference type="InterPro" id="IPR048279">
    <property type="entry name" value="MdtK-like"/>
</dbReference>
<dbReference type="PANTHER" id="PTHR43298:SF2">
    <property type="entry name" value="FMN_FAD EXPORTER YEEO-RELATED"/>
    <property type="match status" value="1"/>
</dbReference>
<dbReference type="GO" id="GO:0005886">
    <property type="term" value="C:plasma membrane"/>
    <property type="evidence" value="ECO:0007669"/>
    <property type="project" value="UniProtKB-SubCell"/>
</dbReference>
<proteinExistence type="inferred from homology"/>
<keyword evidence="9 13" id="KW-1133">Transmembrane helix</keyword>
<dbReference type="GO" id="GO:0006811">
    <property type="term" value="P:monoatomic ion transport"/>
    <property type="evidence" value="ECO:0007669"/>
    <property type="project" value="UniProtKB-KW"/>
</dbReference>
<evidence type="ECO:0000256" key="10">
    <source>
        <dbReference type="ARBA" id="ARBA00023065"/>
    </source>
</evidence>
<comment type="similarity">
    <text evidence="3">Belongs to the multi antimicrobial extrusion (MATE) (TC 2.A.66.1) family.</text>
</comment>
<comment type="subcellular location">
    <subcellularLocation>
        <location evidence="2">Cell membrane</location>
        <topology evidence="2">Multi-pass membrane protein</topology>
    </subcellularLocation>
</comment>
<feature type="transmembrane region" description="Helical" evidence="13">
    <location>
        <begin position="250"/>
        <end position="276"/>
    </location>
</feature>
<evidence type="ECO:0000256" key="12">
    <source>
        <dbReference type="ARBA" id="ARBA00031636"/>
    </source>
</evidence>
<evidence type="ECO:0000256" key="4">
    <source>
        <dbReference type="ARBA" id="ARBA00020268"/>
    </source>
</evidence>
<dbReference type="CDD" id="cd13138">
    <property type="entry name" value="MATE_yoeA_like"/>
    <property type="match status" value="1"/>
</dbReference>
<dbReference type="InterPro" id="IPR002528">
    <property type="entry name" value="MATE_fam"/>
</dbReference>
<keyword evidence="10" id="KW-0406">Ion transport</keyword>
<dbReference type="EMBL" id="AP023321">
    <property type="protein sequence ID" value="BCI60125.1"/>
    <property type="molecule type" value="Genomic_DNA"/>
</dbReference>
<feature type="transmembrane region" description="Helical" evidence="13">
    <location>
        <begin position="194"/>
        <end position="214"/>
    </location>
</feature>
<feature type="transmembrane region" description="Helical" evidence="13">
    <location>
        <begin position="385"/>
        <end position="407"/>
    </location>
</feature>
<evidence type="ECO:0000313" key="14">
    <source>
        <dbReference type="EMBL" id="BCI60125.1"/>
    </source>
</evidence>
<reference evidence="15" key="1">
    <citation type="submission" date="2020-07" db="EMBL/GenBank/DDBJ databases">
        <title>Complete genome sequencing of Clostridia bacterium strain 12CBH8.</title>
        <authorList>
            <person name="Sakamoto M."/>
            <person name="Murakami T."/>
            <person name="Mori H."/>
        </authorList>
    </citation>
    <scope>NUCLEOTIDE SEQUENCE [LARGE SCALE GENOMIC DNA]</scope>
    <source>
        <strain evidence="15">12CBH8</strain>
    </source>
</reference>
<keyword evidence="5" id="KW-0813">Transport</keyword>
<evidence type="ECO:0000256" key="1">
    <source>
        <dbReference type="ARBA" id="ARBA00003408"/>
    </source>
</evidence>
<evidence type="ECO:0000256" key="8">
    <source>
        <dbReference type="ARBA" id="ARBA00022692"/>
    </source>
</evidence>
<dbReference type="GO" id="GO:0042910">
    <property type="term" value="F:xenobiotic transmembrane transporter activity"/>
    <property type="evidence" value="ECO:0007669"/>
    <property type="project" value="InterPro"/>
</dbReference>
<dbReference type="PANTHER" id="PTHR43298">
    <property type="entry name" value="MULTIDRUG RESISTANCE PROTEIN NORM-RELATED"/>
    <property type="match status" value="1"/>
</dbReference>
<dbReference type="RefSeq" id="WP_090266518.1">
    <property type="nucleotide sequence ID" value="NZ_AP023321.1"/>
</dbReference>
<name>A0A7I8D2A3_9FIRM</name>
<accession>A0A7I8D2A3</accession>
<organism evidence="14 15">
    <name type="scientific">Solibaculum mannosilyticum</name>
    <dbReference type="NCBI Taxonomy" id="2780922"/>
    <lineage>
        <taxon>Bacteria</taxon>
        <taxon>Bacillati</taxon>
        <taxon>Bacillota</taxon>
        <taxon>Clostridia</taxon>
        <taxon>Eubacteriales</taxon>
        <taxon>Oscillospiraceae</taxon>
        <taxon>Solibaculum</taxon>
    </lineage>
</organism>
<feature type="transmembrane region" description="Helical" evidence="13">
    <location>
        <begin position="168"/>
        <end position="188"/>
    </location>
</feature>
<feature type="transmembrane region" description="Helical" evidence="13">
    <location>
        <begin position="135"/>
        <end position="156"/>
    </location>
</feature>
<dbReference type="KEGG" id="sman:C12CBH8_07640"/>
<evidence type="ECO:0000256" key="5">
    <source>
        <dbReference type="ARBA" id="ARBA00022448"/>
    </source>
</evidence>
<evidence type="ECO:0000256" key="13">
    <source>
        <dbReference type="SAM" id="Phobius"/>
    </source>
</evidence>
<keyword evidence="15" id="KW-1185">Reference proteome</keyword>
<evidence type="ECO:0000256" key="7">
    <source>
        <dbReference type="ARBA" id="ARBA00022475"/>
    </source>
</evidence>
<protein>
    <recommendedName>
        <fullName evidence="4">Probable multidrug resistance protein NorM</fullName>
    </recommendedName>
    <alternativeName>
        <fullName evidence="12">Multidrug-efflux transporter</fullName>
    </alternativeName>
</protein>
<evidence type="ECO:0000313" key="15">
    <source>
        <dbReference type="Proteomes" id="UP000593890"/>
    </source>
</evidence>
<dbReference type="Proteomes" id="UP000593890">
    <property type="component" value="Chromosome"/>
</dbReference>
<keyword evidence="11 13" id="KW-0472">Membrane</keyword>
<dbReference type="NCBIfam" id="TIGR00797">
    <property type="entry name" value="matE"/>
    <property type="match status" value="1"/>
</dbReference>
<dbReference type="Pfam" id="PF01554">
    <property type="entry name" value="MatE"/>
    <property type="match status" value="2"/>
</dbReference>
<keyword evidence="8 13" id="KW-0812">Transmembrane</keyword>
<feature type="transmembrane region" description="Helical" evidence="13">
    <location>
        <begin position="53"/>
        <end position="78"/>
    </location>
</feature>
<dbReference type="PIRSF" id="PIRSF006603">
    <property type="entry name" value="DinF"/>
    <property type="match status" value="1"/>
</dbReference>
<feature type="transmembrane region" description="Helical" evidence="13">
    <location>
        <begin position="282"/>
        <end position="302"/>
    </location>
</feature>
<evidence type="ECO:0000256" key="2">
    <source>
        <dbReference type="ARBA" id="ARBA00004651"/>
    </source>
</evidence>
<feature type="transmembrane region" description="Helical" evidence="13">
    <location>
        <begin position="413"/>
        <end position="437"/>
    </location>
</feature>